<dbReference type="Pfam" id="PF24160">
    <property type="entry name" value="UVB_sens_C"/>
    <property type="match status" value="1"/>
</dbReference>
<evidence type="ECO:0000313" key="4">
    <source>
        <dbReference type="Proteomes" id="UP000187455"/>
    </source>
</evidence>
<dbReference type="InterPro" id="IPR055412">
    <property type="entry name" value="UVB_sens_C"/>
</dbReference>
<keyword evidence="1" id="KW-0732">Signal</keyword>
<reference evidence="3 4" key="1">
    <citation type="journal article" date="2016" name="Mol. Biol. Evol.">
        <title>Genome-Wide Survey of Gut Fungi (Harpellales) Reveals the First Horizontally Transferred Ubiquitin Gene from a Mosquito Host.</title>
        <authorList>
            <person name="Wang Y."/>
            <person name="White M.M."/>
            <person name="Kvist S."/>
            <person name="Moncalvo J.M."/>
        </authorList>
    </citation>
    <scope>NUCLEOTIDE SEQUENCE [LARGE SCALE GENOMIC DNA]</scope>
    <source>
        <strain evidence="3 4">ALG-7-W6</strain>
    </source>
</reference>
<name>A0A1R0H4L3_9FUNG</name>
<comment type="caution">
    <text evidence="3">The sequence shown here is derived from an EMBL/GenBank/DDBJ whole genome shotgun (WGS) entry which is preliminary data.</text>
</comment>
<feature type="signal peptide" evidence="1">
    <location>
        <begin position="1"/>
        <end position="21"/>
    </location>
</feature>
<feature type="non-terminal residue" evidence="3">
    <location>
        <position position="1"/>
    </location>
</feature>
<proteinExistence type="predicted"/>
<organism evidence="3 4">
    <name type="scientific">Smittium mucronatum</name>
    <dbReference type="NCBI Taxonomy" id="133383"/>
    <lineage>
        <taxon>Eukaryota</taxon>
        <taxon>Fungi</taxon>
        <taxon>Fungi incertae sedis</taxon>
        <taxon>Zoopagomycota</taxon>
        <taxon>Kickxellomycotina</taxon>
        <taxon>Harpellomycetes</taxon>
        <taxon>Harpellales</taxon>
        <taxon>Legeriomycetaceae</taxon>
        <taxon>Smittium</taxon>
    </lineage>
</organism>
<evidence type="ECO:0000259" key="2">
    <source>
        <dbReference type="Pfam" id="PF24160"/>
    </source>
</evidence>
<evidence type="ECO:0000256" key="1">
    <source>
        <dbReference type="SAM" id="SignalP"/>
    </source>
</evidence>
<keyword evidence="4" id="KW-1185">Reference proteome</keyword>
<feature type="domain" description="Root UVB sensitive protein C-terminal" evidence="2">
    <location>
        <begin position="67"/>
        <end position="205"/>
    </location>
</feature>
<dbReference type="Proteomes" id="UP000187455">
    <property type="component" value="Unassembled WGS sequence"/>
</dbReference>
<accession>A0A1R0H4L3</accession>
<dbReference type="EMBL" id="LSSL01000613">
    <property type="protein sequence ID" value="OLY84110.1"/>
    <property type="molecule type" value="Genomic_DNA"/>
</dbReference>
<feature type="chain" id="PRO_5012954955" description="Root UVB sensitive protein C-terminal domain-containing protein" evidence="1">
    <location>
        <begin position="22"/>
        <end position="210"/>
    </location>
</feature>
<sequence length="210" mass="23553">HLKSLNLARLFPLLLQSISLSQSPSPFRPSLNSLLLSPRPATFQSVAETENILLKTPQTINVGDKKNPVRLIVSPDLESALASSSPNTSSTNINIFDAFNTTNENYYILVIPNPRSADVCLWFSESATTSDKFKGMYNSFSLARLISASRNSNNLYTGEINQGIKPLIDQSYEFTKSTFSFFYENLVKTGWHVDSCQFDNNKNRIKLERS</sequence>
<dbReference type="AlphaFoldDB" id="A0A1R0H4L3"/>
<protein>
    <recommendedName>
        <fullName evidence="2">Root UVB sensitive protein C-terminal domain-containing protein</fullName>
    </recommendedName>
</protein>
<gene>
    <name evidence="3" type="ORF">AYI68_g1737</name>
</gene>
<evidence type="ECO:0000313" key="3">
    <source>
        <dbReference type="EMBL" id="OLY84110.1"/>
    </source>
</evidence>